<dbReference type="InterPro" id="IPR036638">
    <property type="entry name" value="HLH_DNA-bd_sf"/>
</dbReference>
<dbReference type="Pfam" id="PF00010">
    <property type="entry name" value="HLH"/>
    <property type="match status" value="1"/>
</dbReference>
<dbReference type="PANTHER" id="PTHR46665:SF1">
    <property type="entry name" value="SPERMATOGENESIS- AND OOGENESIS-SPECIFIC BASIC HELIX-LOOP-HELIX-CONTAINING PROTEIN 1"/>
    <property type="match status" value="1"/>
</dbReference>
<dbReference type="PROSITE" id="PS50888">
    <property type="entry name" value="BHLH"/>
    <property type="match status" value="1"/>
</dbReference>
<keyword evidence="2" id="KW-0805">Transcription regulation</keyword>
<dbReference type="SUPFAM" id="SSF47459">
    <property type="entry name" value="HLH, helix-loop-helix DNA-binding domain"/>
    <property type="match status" value="1"/>
</dbReference>
<evidence type="ECO:0000256" key="3">
    <source>
        <dbReference type="ARBA" id="ARBA00023163"/>
    </source>
</evidence>
<dbReference type="PANTHER" id="PTHR46665">
    <property type="entry name" value="TRANSCRIPTION FACTOR BHLH041-RELATED-RELATED"/>
    <property type="match status" value="1"/>
</dbReference>
<dbReference type="EMBL" id="CM018040">
    <property type="protein sequence ID" value="KAA8534830.1"/>
    <property type="molecule type" value="Genomic_DNA"/>
</dbReference>
<dbReference type="InterPro" id="IPR055477">
    <property type="entry name" value="DUF7049"/>
</dbReference>
<feature type="compositionally biased region" description="Low complexity" evidence="5">
    <location>
        <begin position="33"/>
        <end position="43"/>
    </location>
</feature>
<keyword evidence="8" id="KW-1185">Reference proteome</keyword>
<dbReference type="GO" id="GO:0005634">
    <property type="term" value="C:nucleus"/>
    <property type="evidence" value="ECO:0007669"/>
    <property type="project" value="UniProtKB-SubCell"/>
</dbReference>
<protein>
    <recommendedName>
        <fullName evidence="6">BHLH domain-containing protein</fullName>
    </recommendedName>
</protein>
<dbReference type="GO" id="GO:0046983">
    <property type="term" value="F:protein dimerization activity"/>
    <property type="evidence" value="ECO:0007669"/>
    <property type="project" value="InterPro"/>
</dbReference>
<dbReference type="AlphaFoldDB" id="A0A5J5AX09"/>
<dbReference type="InterPro" id="IPR011598">
    <property type="entry name" value="bHLH_dom"/>
</dbReference>
<keyword evidence="4" id="KW-0539">Nucleus</keyword>
<dbReference type="Pfam" id="PF23132">
    <property type="entry name" value="DUF7049"/>
    <property type="match status" value="1"/>
</dbReference>
<evidence type="ECO:0000259" key="6">
    <source>
        <dbReference type="PROSITE" id="PS50888"/>
    </source>
</evidence>
<organism evidence="7 8">
    <name type="scientific">Nyssa sinensis</name>
    <dbReference type="NCBI Taxonomy" id="561372"/>
    <lineage>
        <taxon>Eukaryota</taxon>
        <taxon>Viridiplantae</taxon>
        <taxon>Streptophyta</taxon>
        <taxon>Embryophyta</taxon>
        <taxon>Tracheophyta</taxon>
        <taxon>Spermatophyta</taxon>
        <taxon>Magnoliopsida</taxon>
        <taxon>eudicotyledons</taxon>
        <taxon>Gunneridae</taxon>
        <taxon>Pentapetalae</taxon>
        <taxon>asterids</taxon>
        <taxon>Cornales</taxon>
        <taxon>Nyssaceae</taxon>
        <taxon>Nyssa</taxon>
    </lineage>
</organism>
<evidence type="ECO:0000256" key="1">
    <source>
        <dbReference type="ARBA" id="ARBA00004123"/>
    </source>
</evidence>
<feature type="region of interest" description="Disordered" evidence="5">
    <location>
        <begin position="23"/>
        <end position="43"/>
    </location>
</feature>
<dbReference type="OrthoDB" id="5778525at2759"/>
<name>A0A5J5AX09_9ASTE</name>
<keyword evidence="3" id="KW-0804">Transcription</keyword>
<evidence type="ECO:0000256" key="4">
    <source>
        <dbReference type="ARBA" id="ARBA00023242"/>
    </source>
</evidence>
<dbReference type="SMART" id="SM00353">
    <property type="entry name" value="HLH"/>
    <property type="match status" value="1"/>
</dbReference>
<comment type="subcellular location">
    <subcellularLocation>
        <location evidence="1">Nucleus</location>
    </subcellularLocation>
</comment>
<proteinExistence type="predicted"/>
<evidence type="ECO:0000256" key="5">
    <source>
        <dbReference type="SAM" id="MobiDB-lite"/>
    </source>
</evidence>
<dbReference type="Proteomes" id="UP000325577">
    <property type="component" value="Linkage Group LG17"/>
</dbReference>
<sequence length="379" mass="43116">MEMRNWFPDDFFRQVPVRELLPLPTDHDQKRPSSSSSSLRSLSMDSPECSTLLFNIPSTSYIPEPPIEQALRQISTPTSPLQQAIQALSQIRNLQFPIESENAAMTRAILAVISSPSSSSSSHHPQQNIPLKYQATRQRASAFRSYRSALSPSTQINSRVIRRENMLKRAMTFFKRLSLTRTQEQLHGSRHTSTQLHHMISERRRREKLNESFQALRSLLPPGSKKDKASVLNSTMEYVSSLKGEVSELARRNQLLEAQLVLPASKEAAEEEESRRDCSSNERIDIRLTHIAESTSEARIIDLKVILRGECSLLDIAIRLMEFFKQDENLSLMSVEAETHMEATSSINRVMLRLKIEGGEWDESAFQEAVRRVVADLAQ</sequence>
<dbReference type="Gene3D" id="4.10.280.10">
    <property type="entry name" value="Helix-loop-helix DNA-binding domain"/>
    <property type="match status" value="1"/>
</dbReference>
<dbReference type="InterPro" id="IPR044658">
    <property type="entry name" value="bHLH92/bHLH041-like"/>
</dbReference>
<feature type="domain" description="BHLH" evidence="6">
    <location>
        <begin position="193"/>
        <end position="242"/>
    </location>
</feature>
<evidence type="ECO:0000256" key="2">
    <source>
        <dbReference type="ARBA" id="ARBA00023015"/>
    </source>
</evidence>
<evidence type="ECO:0000313" key="8">
    <source>
        <dbReference type="Proteomes" id="UP000325577"/>
    </source>
</evidence>
<gene>
    <name evidence="7" type="ORF">F0562_029728</name>
</gene>
<dbReference type="CDD" id="cd11393">
    <property type="entry name" value="bHLH_AtbHLH_like"/>
    <property type="match status" value="1"/>
</dbReference>
<reference evidence="7 8" key="1">
    <citation type="submission" date="2019-09" db="EMBL/GenBank/DDBJ databases">
        <title>A chromosome-level genome assembly of the Chinese tupelo Nyssa sinensis.</title>
        <authorList>
            <person name="Yang X."/>
            <person name="Kang M."/>
            <person name="Yang Y."/>
            <person name="Xiong H."/>
            <person name="Wang M."/>
            <person name="Zhang Z."/>
            <person name="Wang Z."/>
            <person name="Wu H."/>
            <person name="Ma T."/>
            <person name="Liu J."/>
            <person name="Xi Z."/>
        </authorList>
    </citation>
    <scope>NUCLEOTIDE SEQUENCE [LARGE SCALE GENOMIC DNA]</scope>
    <source>
        <strain evidence="7">J267</strain>
        <tissue evidence="7">Leaf</tissue>
    </source>
</reference>
<evidence type="ECO:0000313" key="7">
    <source>
        <dbReference type="EMBL" id="KAA8534830.1"/>
    </source>
</evidence>
<accession>A0A5J5AX09</accession>
<dbReference type="InterPro" id="IPR045239">
    <property type="entry name" value="bHLH95_bHLH"/>
</dbReference>